<keyword evidence="4 6" id="KW-0143">Chaperone</keyword>
<keyword evidence="7" id="KW-0175">Coiled coil</keyword>
<dbReference type="Pfam" id="PF00004">
    <property type="entry name" value="AAA"/>
    <property type="match status" value="1"/>
</dbReference>
<dbReference type="Gene3D" id="3.40.50.300">
    <property type="entry name" value="P-loop containing nucleotide triphosphate hydrolases"/>
    <property type="match status" value="2"/>
</dbReference>
<evidence type="ECO:0008006" key="13">
    <source>
        <dbReference type="Google" id="ProtNLM"/>
    </source>
</evidence>
<keyword evidence="2 6" id="KW-0547">Nucleotide-binding</keyword>
<name>A0A1F4T6Y1_UNCSA</name>
<dbReference type="InterPro" id="IPR050130">
    <property type="entry name" value="ClpA_ClpB"/>
</dbReference>
<dbReference type="InterPro" id="IPR003593">
    <property type="entry name" value="AAA+_ATPase"/>
</dbReference>
<dbReference type="PROSITE" id="PS00870">
    <property type="entry name" value="CLPAB_1"/>
    <property type="match status" value="1"/>
</dbReference>
<organism evidence="11 12">
    <name type="scientific">candidate division WOR-1 bacterium RIFOXYC12_FULL_54_18</name>
    <dbReference type="NCBI Taxonomy" id="1802584"/>
    <lineage>
        <taxon>Bacteria</taxon>
        <taxon>Bacillati</taxon>
        <taxon>Saganbacteria</taxon>
    </lineage>
</organism>
<dbReference type="Pfam" id="PF17871">
    <property type="entry name" value="AAA_lid_9"/>
    <property type="match status" value="1"/>
</dbReference>
<dbReference type="CDD" id="cd19499">
    <property type="entry name" value="RecA-like_ClpB_Hsp104-like"/>
    <property type="match status" value="1"/>
</dbReference>
<dbReference type="InterPro" id="IPR041546">
    <property type="entry name" value="ClpA/ClpB_AAA_lid"/>
</dbReference>
<dbReference type="SMART" id="SM00382">
    <property type="entry name" value="AAA"/>
    <property type="match status" value="2"/>
</dbReference>
<feature type="coiled-coil region" evidence="7">
    <location>
        <begin position="531"/>
        <end position="577"/>
    </location>
</feature>
<evidence type="ECO:0000259" key="9">
    <source>
        <dbReference type="PROSITE" id="PS50151"/>
    </source>
</evidence>
<dbReference type="InterPro" id="IPR018368">
    <property type="entry name" value="ClpA/B_CS1"/>
</dbReference>
<dbReference type="Pfam" id="PF07724">
    <property type="entry name" value="AAA_2"/>
    <property type="match status" value="1"/>
</dbReference>
<proteinExistence type="inferred from homology"/>
<dbReference type="PRINTS" id="PR00300">
    <property type="entry name" value="CLPPROTEASEA"/>
</dbReference>
<sequence length="950" mass="104868">MLCQKCKVRPATVHITKIVNNKKATYHLCSECAAQEGLLPTMGGGNLGDMGDFGFPEIPGFFEFPDIFASLLKRRPTERFFEYFADSANRALQLATEEAQRLGHDHVRTEHLLLALIKAEGLASKVLQKLGVDMVNLFSDLESLIGRGEGSPKKLVLSPRAKKTLDLAYQAARELGFNYVGEEHFLLGIVREGESIAAQSLHKRKVTFDKVAKEIVAEAEKSHGKQGPFNENEEDEEAGFGDEGGMEGSGEAFGGAGPEGMLNFPGLGIGAPPRPAKPALTTFGRDLTAMAKKGELDPVVGREKEIERIIRILSRRTKNNPALLGDPGVGKTAIVEGLAERIVKGEVPDILRDKTVISLDLGGMVAGTKYRGEFESRVKKVLDEILAKKRQVILFIDELHTLVGAGGAEGAIDAGNMLKPALARGELQVIGATTVTEYRKNIEKDPALERRFQPVLVSEPSVDLTIKILQGLRERYEQHHQVKLPDAALVAAATLADRYISDRFLPDKAIDVMDEAAAKVRLQIFTSSPELKKVQKQLEELKREKESALTTQQYEKAAATRDKIGALEKQAKELTAKWKQEHGSEATVTEDDIASIVSDWTGIPVIKLTAAETEKLIQMEAELHKRIIGQDEAVVAISQAIRRGRAGLKPPQRPVGSFIFAGPTGVGKTEVARRLAEFLFGTQDALTRVDMSEYMEKHTVSRLIGAPPGYVGYDEGGTLTEAVRRKPYSVILFDEIEKAHPDVFNVLLQILDDGRLTDSKGHVVDFKNTVIIMTSNIGQKEIVSQGAIGFLPREDREASYEKMRDTVMGDMKKEFRPEFLNRVDEIIVFHPLTEEELKQIAGILIADMQKQVINRGLKLEITEAVKERVIKDGFDPKYGARPLRRAVQHLLENPLSNELIAGKFKEGDVVKADVKDEKIFFEKGEGVVEKPKETLRTDAPKRGRPKKSEA</sequence>
<evidence type="ECO:0000259" key="10">
    <source>
        <dbReference type="PROSITE" id="PS51903"/>
    </source>
</evidence>
<dbReference type="AlphaFoldDB" id="A0A1F4T6Y1"/>
<keyword evidence="3 6" id="KW-0067">ATP-binding</keyword>
<evidence type="ECO:0000256" key="7">
    <source>
        <dbReference type="SAM" id="Coils"/>
    </source>
</evidence>
<dbReference type="FunFam" id="3.40.50.300:FF:000025">
    <property type="entry name" value="ATP-dependent Clp protease subunit"/>
    <property type="match status" value="1"/>
</dbReference>
<evidence type="ECO:0000256" key="6">
    <source>
        <dbReference type="RuleBase" id="RU004432"/>
    </source>
</evidence>
<dbReference type="InterPro" id="IPR027417">
    <property type="entry name" value="P-loop_NTPase"/>
</dbReference>
<dbReference type="PANTHER" id="PTHR11638">
    <property type="entry name" value="ATP-DEPENDENT CLP PROTEASE"/>
    <property type="match status" value="1"/>
</dbReference>
<dbReference type="Proteomes" id="UP000178602">
    <property type="component" value="Unassembled WGS sequence"/>
</dbReference>
<dbReference type="GO" id="GO:0016887">
    <property type="term" value="F:ATP hydrolysis activity"/>
    <property type="evidence" value="ECO:0007669"/>
    <property type="project" value="InterPro"/>
</dbReference>
<protein>
    <recommendedName>
        <fullName evidence="13">ATP-dependent Clp protease ATP-binding subunit ClpC</fullName>
    </recommendedName>
</protein>
<evidence type="ECO:0000313" key="11">
    <source>
        <dbReference type="EMBL" id="OGC28531.1"/>
    </source>
</evidence>
<keyword evidence="1 5" id="KW-0677">Repeat</keyword>
<comment type="caution">
    <text evidence="11">The sequence shown here is derived from an EMBL/GenBank/DDBJ whole genome shotgun (WGS) entry which is preliminary data.</text>
</comment>
<reference evidence="11 12" key="1">
    <citation type="journal article" date="2016" name="Nat. Commun.">
        <title>Thousands of microbial genomes shed light on interconnected biogeochemical processes in an aquifer system.</title>
        <authorList>
            <person name="Anantharaman K."/>
            <person name="Brown C.T."/>
            <person name="Hug L.A."/>
            <person name="Sharon I."/>
            <person name="Castelle C.J."/>
            <person name="Probst A.J."/>
            <person name="Thomas B.C."/>
            <person name="Singh A."/>
            <person name="Wilkins M.J."/>
            <person name="Karaoz U."/>
            <person name="Brodie E.L."/>
            <person name="Williams K.H."/>
            <person name="Hubbard S.S."/>
            <person name="Banfield J.F."/>
        </authorList>
    </citation>
    <scope>NUCLEOTIDE SEQUENCE [LARGE SCALE GENOMIC DNA]</scope>
</reference>
<dbReference type="FunFam" id="3.40.50.300:FF:000010">
    <property type="entry name" value="Chaperone clpB 1, putative"/>
    <property type="match status" value="1"/>
</dbReference>
<dbReference type="Gene3D" id="4.10.860.10">
    <property type="entry name" value="UVR domain"/>
    <property type="match status" value="1"/>
</dbReference>
<evidence type="ECO:0000256" key="4">
    <source>
        <dbReference type="ARBA" id="ARBA00023186"/>
    </source>
</evidence>
<dbReference type="Pfam" id="PF10431">
    <property type="entry name" value="ClpB_D2-small"/>
    <property type="match status" value="1"/>
</dbReference>
<feature type="domain" description="UVR" evidence="9">
    <location>
        <begin position="535"/>
        <end position="570"/>
    </location>
</feature>
<evidence type="ECO:0000256" key="5">
    <source>
        <dbReference type="PROSITE-ProRule" id="PRU01251"/>
    </source>
</evidence>
<dbReference type="CDD" id="cd00009">
    <property type="entry name" value="AAA"/>
    <property type="match status" value="1"/>
</dbReference>
<feature type="compositionally biased region" description="Gly residues" evidence="8">
    <location>
        <begin position="241"/>
        <end position="257"/>
    </location>
</feature>
<evidence type="ECO:0000256" key="3">
    <source>
        <dbReference type="ARBA" id="ARBA00022840"/>
    </source>
</evidence>
<dbReference type="Gene3D" id="1.10.1780.10">
    <property type="entry name" value="Clp, N-terminal domain"/>
    <property type="match status" value="1"/>
</dbReference>
<accession>A0A1F4T6Y1</accession>
<dbReference type="PROSITE" id="PS00871">
    <property type="entry name" value="CLPAB_2"/>
    <property type="match status" value="1"/>
</dbReference>
<dbReference type="PANTHER" id="PTHR11638:SF18">
    <property type="entry name" value="HEAT SHOCK PROTEIN 104"/>
    <property type="match status" value="1"/>
</dbReference>
<dbReference type="PROSITE" id="PS51903">
    <property type="entry name" value="CLP_R"/>
    <property type="match status" value="1"/>
</dbReference>
<dbReference type="InterPro" id="IPR028299">
    <property type="entry name" value="ClpA/B_CS2"/>
</dbReference>
<dbReference type="Pfam" id="PF02861">
    <property type="entry name" value="Clp_N"/>
    <property type="match status" value="1"/>
</dbReference>
<dbReference type="InterPro" id="IPR004176">
    <property type="entry name" value="Clp_R_N"/>
</dbReference>
<dbReference type="InterPro" id="IPR003959">
    <property type="entry name" value="ATPase_AAA_core"/>
</dbReference>
<dbReference type="InterPro" id="IPR019489">
    <property type="entry name" value="Clp_ATPase_C"/>
</dbReference>
<feature type="region of interest" description="Disordered" evidence="8">
    <location>
        <begin position="931"/>
        <end position="950"/>
    </location>
</feature>
<dbReference type="PROSITE" id="PS50151">
    <property type="entry name" value="UVR"/>
    <property type="match status" value="1"/>
</dbReference>
<dbReference type="SMART" id="SM01086">
    <property type="entry name" value="ClpB_D2-small"/>
    <property type="match status" value="1"/>
</dbReference>
<dbReference type="InterPro" id="IPR036628">
    <property type="entry name" value="Clp_N_dom_sf"/>
</dbReference>
<dbReference type="InterPro" id="IPR001943">
    <property type="entry name" value="UVR_dom"/>
</dbReference>
<feature type="compositionally biased region" description="Acidic residues" evidence="8">
    <location>
        <begin position="231"/>
        <end position="240"/>
    </location>
</feature>
<feature type="region of interest" description="Disordered" evidence="8">
    <location>
        <begin position="219"/>
        <end position="257"/>
    </location>
</feature>
<evidence type="ECO:0000256" key="8">
    <source>
        <dbReference type="SAM" id="MobiDB-lite"/>
    </source>
</evidence>
<dbReference type="SUPFAM" id="SSF52540">
    <property type="entry name" value="P-loop containing nucleoside triphosphate hydrolases"/>
    <property type="match status" value="2"/>
</dbReference>
<evidence type="ECO:0000256" key="2">
    <source>
        <dbReference type="ARBA" id="ARBA00022741"/>
    </source>
</evidence>
<feature type="domain" description="Clp R" evidence="10">
    <location>
        <begin position="81"/>
        <end position="222"/>
    </location>
</feature>
<dbReference type="GO" id="GO:0005524">
    <property type="term" value="F:ATP binding"/>
    <property type="evidence" value="ECO:0007669"/>
    <property type="project" value="UniProtKB-KW"/>
</dbReference>
<dbReference type="GO" id="GO:0005737">
    <property type="term" value="C:cytoplasm"/>
    <property type="evidence" value="ECO:0007669"/>
    <property type="project" value="TreeGrafter"/>
</dbReference>
<dbReference type="GO" id="GO:0034605">
    <property type="term" value="P:cellular response to heat"/>
    <property type="evidence" value="ECO:0007669"/>
    <property type="project" value="TreeGrafter"/>
</dbReference>
<comment type="similarity">
    <text evidence="6">Belongs to the ClpA/ClpB family.</text>
</comment>
<gene>
    <name evidence="11" type="ORF">A3K49_06155</name>
</gene>
<dbReference type="SUPFAM" id="SSF81923">
    <property type="entry name" value="Double Clp-N motif"/>
    <property type="match status" value="1"/>
</dbReference>
<evidence type="ECO:0000313" key="12">
    <source>
        <dbReference type="Proteomes" id="UP000178602"/>
    </source>
</evidence>
<dbReference type="InterPro" id="IPR001270">
    <property type="entry name" value="ClpA/B"/>
</dbReference>
<evidence type="ECO:0000256" key="1">
    <source>
        <dbReference type="ARBA" id="ARBA00022737"/>
    </source>
</evidence>
<dbReference type="Gene3D" id="1.10.8.60">
    <property type="match status" value="2"/>
</dbReference>
<dbReference type="EMBL" id="MEUG01000001">
    <property type="protein sequence ID" value="OGC28531.1"/>
    <property type="molecule type" value="Genomic_DNA"/>
</dbReference>